<reference evidence="1 2" key="1">
    <citation type="submission" date="2020-11" db="EMBL/GenBank/DDBJ databases">
        <authorList>
            <person name="Agnes T.J."/>
            <person name="Ahmed A."/>
            <person name="Ahmed S."/>
            <person name="Barragan J.M."/>
            <person name="Baumgarten L.N."/>
            <person name="Christian S."/>
            <person name="Coyne C."/>
            <person name="Dadzie B."/>
            <person name="Deng B.C."/>
            <person name="Dickerson K."/>
            <person name="Dozier E."/>
            <person name="Farooq M."/>
            <person name="Hennigan A.J."/>
            <person name="Kang D."/>
            <person name="Khan A."/>
            <person name="Khan Z.K."/>
            <person name="Kjerulf A.B."/>
            <person name="Kolosey V."/>
            <person name="Lee V.H."/>
            <person name="Llontop-Maldonado V."/>
            <person name="Lu N."/>
            <person name="Majekodunmi A."/>
            <person name="Malik H.W."/>
            <person name="Marcellino S.C."/>
            <person name="Michelin M.A."/>
            <person name="Mitchell K."/>
            <person name="Ogunsan O."/>
            <person name="Patel B.R."/>
            <person name="Smith A."/>
            <person name="Sweeney P."/>
            <person name="Vaishnav N."/>
            <person name="Wallace S.A."/>
            <person name="Warfield J.C."/>
            <person name="Worrent L.D."/>
            <person name="Zehra A."/>
            <person name="Avazpour P."/>
            <person name="Kim F.M."/>
            <person name="Mason K."/>
            <person name="Nguyen D.A."/>
            <person name="Pettit S.M."/>
            <person name="Zhou O.J."/>
            <person name="Brissett D.L."/>
            <person name="Gualtieri C."/>
            <person name="Hufford T.M."/>
            <person name="Ko J.M."/>
            <person name="Novak J.K."/>
            <person name="Smith Z.M."/>
            <person name="Erill I."/>
            <person name="Caruso S.M."/>
        </authorList>
    </citation>
    <scope>NUCLEOTIDE SEQUENCE [LARGE SCALE GENOMIC DNA]</scope>
</reference>
<gene>
    <name evidence="1" type="ORF">ANTHOS_175</name>
</gene>
<protein>
    <submittedName>
        <fullName evidence="1">Helix-turn-helix DNA binding domain protein</fullName>
    </submittedName>
</protein>
<dbReference type="Proteomes" id="UP000595318">
    <property type="component" value="Segment"/>
</dbReference>
<name>A0A7U3T8S8_9CAUD</name>
<evidence type="ECO:0000313" key="2">
    <source>
        <dbReference type="Proteomes" id="UP000595318"/>
    </source>
</evidence>
<accession>A0A7U3T8S8</accession>
<evidence type="ECO:0000313" key="1">
    <source>
        <dbReference type="EMBL" id="QPY77411.1"/>
    </source>
</evidence>
<proteinExistence type="predicted"/>
<sequence>MANRNKGLDRVGETRISREGYIMECVAYNDANNIVVKFDNGYATSTSWQSFNMGTVKNPYHASVHGVGYMGVGKYTSKDENGEYRASYKTWKNMLNRCYNNNEAYTGCGVTSEWLNYQNFSEWYDKHYYYIGESLHLDKDILVKGNKLYSPYTCVFVPQIFNKCFTKRESCRGSYPIGITYKRGKFHVQITMKGSTTHIGVFTSVDEAFTAYKRNKEQYIKELAHEYRDKIPTRLFEALMNYEVEVTD</sequence>
<dbReference type="SUPFAM" id="SSF141300">
    <property type="entry name" value="GatD N-terminal domain-like"/>
    <property type="match status" value="1"/>
</dbReference>
<dbReference type="InterPro" id="IPR037222">
    <property type="entry name" value="GatD_N_sf"/>
</dbReference>
<dbReference type="EMBL" id="MW281503">
    <property type="protein sequence ID" value="QPY77411.1"/>
    <property type="molecule type" value="Genomic_DNA"/>
</dbReference>
<organism evidence="1 2">
    <name type="scientific">Bacillus phage Anthos</name>
    <dbReference type="NCBI Taxonomy" id="2796502"/>
    <lineage>
        <taxon>Viruses</taxon>
        <taxon>Duplodnaviria</taxon>
        <taxon>Heunggongvirae</taxon>
        <taxon>Uroviricota</taxon>
        <taxon>Caudoviricetes</taxon>
        <taxon>Herelleviridae</taxon>
        <taxon>Bastillevirinae</taxon>
        <taxon>Bequatrovirus</taxon>
        <taxon>Bequatrovirus troll</taxon>
    </lineage>
</organism>